<dbReference type="InterPro" id="IPR044929">
    <property type="entry name" value="DNA/RNA_non-sp_Endonuclease_sf"/>
</dbReference>
<dbReference type="HOGENOM" id="CLU_048495_0_0_1"/>
<dbReference type="GO" id="GO:0006309">
    <property type="term" value="P:apoptotic DNA fragmentation"/>
    <property type="evidence" value="ECO:0007669"/>
    <property type="project" value="TreeGrafter"/>
</dbReference>
<evidence type="ECO:0000313" key="9">
    <source>
        <dbReference type="EMBL" id="EDW98401.2"/>
    </source>
</evidence>
<feature type="domain" description="ENPP1-3/EXOG-like endonuclease/phosphodiesterase" evidence="7">
    <location>
        <begin position="121"/>
        <end position="345"/>
    </location>
</feature>
<reference evidence="9 10" key="2">
    <citation type="journal article" date="2007" name="PLoS Biol.">
        <title>Principles of genome evolution in the Drosophila melanogaster species group.</title>
        <authorList>
            <person name="Ranz J.M."/>
            <person name="Maurin D."/>
            <person name="Chan Y.S."/>
            <person name="von Grotthuss M."/>
            <person name="Hillier L.W."/>
            <person name="Roote J."/>
            <person name="Ashburner M."/>
            <person name="Bergman C.M."/>
        </authorList>
    </citation>
    <scope>NUCLEOTIDE SEQUENCE [LARGE SCALE GENOMIC DNA]</scope>
    <source>
        <strain evidence="10">Tai18E2 / Tucson 14021-0261.01</strain>
    </source>
</reference>
<comment type="similarity">
    <text evidence="1">Belongs to the DNA/RNA non-specific endonuclease family.</text>
</comment>
<feature type="binding site" evidence="5">
    <location>
        <position position="231"/>
    </location>
    <ligand>
        <name>Mg(2+)</name>
        <dbReference type="ChEBI" id="CHEBI:18420"/>
        <note>catalytic</note>
    </ligand>
</feature>
<keyword evidence="6" id="KW-0732">Signal</keyword>
<dbReference type="InterPro" id="IPR044925">
    <property type="entry name" value="His-Me_finger_sf"/>
</dbReference>
<dbReference type="InterPro" id="IPR001604">
    <property type="entry name" value="Endo_G_ENPP1-like_dom"/>
</dbReference>
<dbReference type="Proteomes" id="UP000002282">
    <property type="component" value="Chromosome 3R"/>
</dbReference>
<evidence type="ECO:0000256" key="5">
    <source>
        <dbReference type="PIRSR" id="PIRSR640255-2"/>
    </source>
</evidence>
<sequence>MRDPNFLRLIISLIFFFGNATAMCYIDMNVLTSNYVVFSTTTGVFDILTSDIVATRSVIYLVCDDATPPIQLVCQPNGRFNGPFPRAGCRNPLKPLVEQVADTSCPKTMYRVGYRMQDRFMELYRSCYDSVSYAAQFAVNKIYPSKHSAQRQPKAFTSDGAMTARAAAAYQVSRIQDRFVEVLGPRQKYVVTSSNPFHHGHLAPSGDYSFDQLQKATNKLRNVVPQYSNINNGNWKRIEFWVKKLLARHRFDVLQVVTGALGVHSLASDAGVMTPMYLLNGDKIPVPEWMYKVVSHSSGQKWVILTYNDGWSTERPNPGAICQEIPCDSDLKLSGAGFTFCCQPDGFINKNVPHLKGVF</sequence>
<dbReference type="eggNOG" id="ENOG502TBMA">
    <property type="taxonomic scope" value="Eukaryota"/>
</dbReference>
<gene>
    <name evidence="9" type="primary">Dyak\GE10504</name>
    <name evidence="9" type="synonym">dyak_GLEANR_10423</name>
    <name evidence="9" type="synonym">GE10504</name>
    <name evidence="9" type="ORF">Dyak_GE10504</name>
</gene>
<name>B4PQR2_DROYA</name>
<dbReference type="GO" id="GO:0004521">
    <property type="term" value="F:RNA endonuclease activity"/>
    <property type="evidence" value="ECO:0007669"/>
    <property type="project" value="TreeGrafter"/>
</dbReference>
<feature type="active site" description="Proton acceptor" evidence="4">
    <location>
        <position position="201"/>
    </location>
</feature>
<feature type="chain" id="PRO_5006459151" evidence="6">
    <location>
        <begin position="23"/>
        <end position="359"/>
    </location>
</feature>
<dbReference type="KEGG" id="dya:Dyak_GE10504"/>
<evidence type="ECO:0000313" key="10">
    <source>
        <dbReference type="Proteomes" id="UP000002282"/>
    </source>
</evidence>
<evidence type="ECO:0000259" key="7">
    <source>
        <dbReference type="SMART" id="SM00477"/>
    </source>
</evidence>
<dbReference type="PANTHER" id="PTHR13966">
    <property type="entry name" value="ENDONUCLEASE RELATED"/>
    <property type="match status" value="1"/>
</dbReference>
<feature type="signal peptide" evidence="6">
    <location>
        <begin position="1"/>
        <end position="22"/>
    </location>
</feature>
<keyword evidence="5" id="KW-0479">Metal-binding</keyword>
<dbReference type="PANTHER" id="PTHR13966:SF17">
    <property type="entry name" value="ENDONUCLEASE-RELATED"/>
    <property type="match status" value="1"/>
</dbReference>
<evidence type="ECO:0000256" key="2">
    <source>
        <dbReference type="ARBA" id="ARBA00022722"/>
    </source>
</evidence>
<dbReference type="GO" id="GO:0005634">
    <property type="term" value="C:nucleus"/>
    <property type="evidence" value="ECO:0007669"/>
    <property type="project" value="TreeGrafter"/>
</dbReference>
<dbReference type="Gene3D" id="3.40.570.10">
    <property type="entry name" value="Extracellular Endonuclease, subunit A"/>
    <property type="match status" value="1"/>
</dbReference>
<organism evidence="9 10">
    <name type="scientific">Drosophila yakuba</name>
    <name type="common">Fruit fly</name>
    <dbReference type="NCBI Taxonomy" id="7245"/>
    <lineage>
        <taxon>Eukaryota</taxon>
        <taxon>Metazoa</taxon>
        <taxon>Ecdysozoa</taxon>
        <taxon>Arthropoda</taxon>
        <taxon>Hexapoda</taxon>
        <taxon>Insecta</taxon>
        <taxon>Pterygota</taxon>
        <taxon>Neoptera</taxon>
        <taxon>Endopterygota</taxon>
        <taxon>Diptera</taxon>
        <taxon>Brachycera</taxon>
        <taxon>Muscomorpha</taxon>
        <taxon>Ephydroidea</taxon>
        <taxon>Drosophilidae</taxon>
        <taxon>Drosophila</taxon>
        <taxon>Sophophora</taxon>
    </lineage>
</organism>
<keyword evidence="2" id="KW-0540">Nuclease</keyword>
<accession>B4PQR2</accession>
<proteinExistence type="inferred from homology"/>
<feature type="domain" description="DNA/RNA non-specific endonuclease/pyrophosphatase/phosphodiesterase" evidence="8">
    <location>
        <begin position="120"/>
        <end position="347"/>
    </location>
</feature>
<dbReference type="AlphaFoldDB" id="B4PQR2"/>
<keyword evidence="9" id="KW-0378">Hydrolase</keyword>
<keyword evidence="3" id="KW-0255">Endonuclease</keyword>
<evidence type="ECO:0000256" key="6">
    <source>
        <dbReference type="SAM" id="SignalP"/>
    </source>
</evidence>
<dbReference type="GO" id="GO:0005743">
    <property type="term" value="C:mitochondrial inner membrane"/>
    <property type="evidence" value="ECO:0007669"/>
    <property type="project" value="TreeGrafter"/>
</dbReference>
<dbReference type="InterPro" id="IPR020821">
    <property type="entry name" value="ENPP1-3/EXOG-like_nuc-like"/>
</dbReference>
<dbReference type="EMBL" id="CM000160">
    <property type="protein sequence ID" value="EDW98401.2"/>
    <property type="molecule type" value="Genomic_DNA"/>
</dbReference>
<dbReference type="SUPFAM" id="SSF54060">
    <property type="entry name" value="His-Me finger endonucleases"/>
    <property type="match status" value="1"/>
</dbReference>
<evidence type="ECO:0000256" key="3">
    <source>
        <dbReference type="ARBA" id="ARBA00022759"/>
    </source>
</evidence>
<dbReference type="GO" id="GO:0046872">
    <property type="term" value="F:metal ion binding"/>
    <property type="evidence" value="ECO:0007669"/>
    <property type="project" value="UniProtKB-KW"/>
</dbReference>
<evidence type="ECO:0000259" key="8">
    <source>
        <dbReference type="SMART" id="SM00892"/>
    </source>
</evidence>
<dbReference type="Pfam" id="PF01223">
    <property type="entry name" value="Endonuclease_NS"/>
    <property type="match status" value="1"/>
</dbReference>
<dbReference type="SMART" id="SM00477">
    <property type="entry name" value="NUC"/>
    <property type="match status" value="1"/>
</dbReference>
<evidence type="ECO:0000256" key="4">
    <source>
        <dbReference type="PIRSR" id="PIRSR640255-1"/>
    </source>
</evidence>
<protein>
    <submittedName>
        <fullName evidence="9">Uncharacterized protein</fullName>
    </submittedName>
</protein>
<dbReference type="InterPro" id="IPR040255">
    <property type="entry name" value="Non-specific_endonuclease"/>
</dbReference>
<dbReference type="GO" id="GO:0000014">
    <property type="term" value="F:single-stranded DNA endodeoxyribonuclease activity"/>
    <property type="evidence" value="ECO:0007669"/>
    <property type="project" value="TreeGrafter"/>
</dbReference>
<keyword evidence="10" id="KW-1185">Reference proteome</keyword>
<evidence type="ECO:0000256" key="1">
    <source>
        <dbReference type="ARBA" id="ARBA00010052"/>
    </source>
</evidence>
<dbReference type="SMART" id="SM00892">
    <property type="entry name" value="Endonuclease_NS"/>
    <property type="match status" value="1"/>
</dbReference>
<reference evidence="9 10" key="1">
    <citation type="journal article" date="2007" name="Nature">
        <title>Evolution of genes and genomes on the Drosophila phylogeny.</title>
        <authorList>
            <consortium name="Drosophila 12 Genomes Consortium"/>
            <person name="Clark A.G."/>
            <person name="Eisen M.B."/>
            <person name="Smith D.R."/>
            <person name="Bergman C.M."/>
            <person name="Oliver B."/>
            <person name="Markow T.A."/>
            <person name="Kaufman T.C."/>
            <person name="Kellis M."/>
            <person name="Gelbart W."/>
            <person name="Iyer V.N."/>
            <person name="Pollard D.A."/>
            <person name="Sackton T.B."/>
            <person name="Larracuente A.M."/>
            <person name="Singh N.D."/>
            <person name="Abad J.P."/>
            <person name="Abt D.N."/>
            <person name="Adryan B."/>
            <person name="Aguade M."/>
            <person name="Akashi H."/>
            <person name="Anderson W.W."/>
            <person name="Aquadro C.F."/>
            <person name="Ardell D.H."/>
            <person name="Arguello R."/>
            <person name="Artieri C.G."/>
            <person name="Barbash D.A."/>
            <person name="Barker D."/>
            <person name="Barsanti P."/>
            <person name="Batterham P."/>
            <person name="Batzoglou S."/>
            <person name="Begun D."/>
            <person name="Bhutkar A."/>
            <person name="Blanco E."/>
            <person name="Bosak S.A."/>
            <person name="Bradley R.K."/>
            <person name="Brand A.D."/>
            <person name="Brent M.R."/>
            <person name="Brooks A.N."/>
            <person name="Brown R.H."/>
            <person name="Butlin R.K."/>
            <person name="Caggese C."/>
            <person name="Calvi B.R."/>
            <person name="Bernardo de Carvalho A."/>
            <person name="Caspi A."/>
            <person name="Castrezana S."/>
            <person name="Celniker S.E."/>
            <person name="Chang J.L."/>
            <person name="Chapple C."/>
            <person name="Chatterji S."/>
            <person name="Chinwalla A."/>
            <person name="Civetta A."/>
            <person name="Clifton S.W."/>
            <person name="Comeron J.M."/>
            <person name="Costello J.C."/>
            <person name="Coyne J.A."/>
            <person name="Daub J."/>
            <person name="David R.G."/>
            <person name="Delcher A.L."/>
            <person name="Delehaunty K."/>
            <person name="Do C.B."/>
            <person name="Ebling H."/>
            <person name="Edwards K."/>
            <person name="Eickbush T."/>
            <person name="Evans J.D."/>
            <person name="Filipski A."/>
            <person name="Findeiss S."/>
            <person name="Freyhult E."/>
            <person name="Fulton L."/>
            <person name="Fulton R."/>
            <person name="Garcia A.C."/>
            <person name="Gardiner A."/>
            <person name="Garfield D.A."/>
            <person name="Garvin B.E."/>
            <person name="Gibson G."/>
            <person name="Gilbert D."/>
            <person name="Gnerre S."/>
            <person name="Godfrey J."/>
            <person name="Good R."/>
            <person name="Gotea V."/>
            <person name="Gravely B."/>
            <person name="Greenberg A.J."/>
            <person name="Griffiths-Jones S."/>
            <person name="Gross S."/>
            <person name="Guigo R."/>
            <person name="Gustafson E.A."/>
            <person name="Haerty W."/>
            <person name="Hahn M.W."/>
            <person name="Halligan D.L."/>
            <person name="Halpern A.L."/>
            <person name="Halter G.M."/>
            <person name="Han M.V."/>
            <person name="Heger A."/>
            <person name="Hillier L."/>
            <person name="Hinrichs A.S."/>
            <person name="Holmes I."/>
            <person name="Hoskins R.A."/>
            <person name="Hubisz M.J."/>
            <person name="Hultmark D."/>
            <person name="Huntley M.A."/>
            <person name="Jaffe D.B."/>
            <person name="Jagadeeshan S."/>
            <person name="Jeck W.R."/>
            <person name="Johnson J."/>
            <person name="Jones C.D."/>
            <person name="Jordan W.C."/>
            <person name="Karpen G.H."/>
            <person name="Kataoka E."/>
            <person name="Keightley P.D."/>
            <person name="Kheradpour P."/>
            <person name="Kirkness E.F."/>
            <person name="Koerich L.B."/>
            <person name="Kristiansen K."/>
            <person name="Kudrna D."/>
            <person name="Kulathinal R.J."/>
            <person name="Kumar S."/>
            <person name="Kwok R."/>
            <person name="Lander E."/>
            <person name="Langley C.H."/>
            <person name="Lapoint R."/>
            <person name="Lazzaro B.P."/>
            <person name="Lee S.J."/>
            <person name="Levesque L."/>
            <person name="Li R."/>
            <person name="Lin C.F."/>
            <person name="Lin M.F."/>
            <person name="Lindblad-Toh K."/>
            <person name="Llopart A."/>
            <person name="Long M."/>
            <person name="Low L."/>
            <person name="Lozovsky E."/>
            <person name="Lu J."/>
            <person name="Luo M."/>
            <person name="Machado C.A."/>
            <person name="Makalowski W."/>
            <person name="Marzo M."/>
            <person name="Matsuda M."/>
            <person name="Matzkin L."/>
            <person name="McAllister B."/>
            <person name="McBride C.S."/>
            <person name="McKernan B."/>
            <person name="McKernan K."/>
            <person name="Mendez-Lago M."/>
            <person name="Minx P."/>
            <person name="Mollenhauer M.U."/>
            <person name="Montooth K."/>
            <person name="Mount S.M."/>
            <person name="Mu X."/>
            <person name="Myers E."/>
            <person name="Negre B."/>
            <person name="Newfeld S."/>
            <person name="Nielsen R."/>
            <person name="Noor M.A."/>
            <person name="O'Grady P."/>
            <person name="Pachter L."/>
            <person name="Papaceit M."/>
            <person name="Parisi M.J."/>
            <person name="Parisi M."/>
            <person name="Parts L."/>
            <person name="Pedersen J.S."/>
            <person name="Pesole G."/>
            <person name="Phillippy A.M."/>
            <person name="Ponting C.P."/>
            <person name="Pop M."/>
            <person name="Porcelli D."/>
            <person name="Powell J.R."/>
            <person name="Prohaska S."/>
            <person name="Pruitt K."/>
            <person name="Puig M."/>
            <person name="Quesneville H."/>
            <person name="Ram K.R."/>
            <person name="Rand D."/>
            <person name="Rasmussen M.D."/>
            <person name="Reed L.K."/>
            <person name="Reenan R."/>
            <person name="Reily A."/>
            <person name="Remington K.A."/>
            <person name="Rieger T.T."/>
            <person name="Ritchie M.G."/>
            <person name="Robin C."/>
            <person name="Rogers Y.H."/>
            <person name="Rohde C."/>
            <person name="Rozas J."/>
            <person name="Rubenfield M.J."/>
            <person name="Ruiz A."/>
            <person name="Russo S."/>
            <person name="Salzberg S.L."/>
            <person name="Sanchez-Gracia A."/>
            <person name="Saranga D.J."/>
            <person name="Sato H."/>
            <person name="Schaeffer S.W."/>
            <person name="Schatz M.C."/>
            <person name="Schlenke T."/>
            <person name="Schwartz R."/>
            <person name="Segarra C."/>
            <person name="Singh R.S."/>
            <person name="Sirot L."/>
            <person name="Sirota M."/>
            <person name="Sisneros N.B."/>
            <person name="Smith C.D."/>
            <person name="Smith T.F."/>
            <person name="Spieth J."/>
            <person name="Stage D.E."/>
            <person name="Stark A."/>
            <person name="Stephan W."/>
            <person name="Strausberg R.L."/>
            <person name="Strempel S."/>
            <person name="Sturgill D."/>
            <person name="Sutton G."/>
            <person name="Sutton G.G."/>
            <person name="Tao W."/>
            <person name="Teichmann S."/>
            <person name="Tobari Y.N."/>
            <person name="Tomimura Y."/>
            <person name="Tsolas J.M."/>
            <person name="Valente V.L."/>
            <person name="Venter E."/>
            <person name="Venter J.C."/>
            <person name="Vicario S."/>
            <person name="Vieira F.G."/>
            <person name="Vilella A.J."/>
            <person name="Villasante A."/>
            <person name="Walenz B."/>
            <person name="Wang J."/>
            <person name="Wasserman M."/>
            <person name="Watts T."/>
            <person name="Wilson D."/>
            <person name="Wilson R.K."/>
            <person name="Wing R.A."/>
            <person name="Wolfner M.F."/>
            <person name="Wong A."/>
            <person name="Wong G.K."/>
            <person name="Wu C.I."/>
            <person name="Wu G."/>
            <person name="Yamamoto D."/>
            <person name="Yang H.P."/>
            <person name="Yang S.P."/>
            <person name="Yorke J.A."/>
            <person name="Yoshida K."/>
            <person name="Zdobnov E."/>
            <person name="Zhang P."/>
            <person name="Zhang Y."/>
            <person name="Zimin A.V."/>
            <person name="Baldwin J."/>
            <person name="Abdouelleil A."/>
            <person name="Abdulkadir J."/>
            <person name="Abebe A."/>
            <person name="Abera B."/>
            <person name="Abreu J."/>
            <person name="Acer S.C."/>
            <person name="Aftuck L."/>
            <person name="Alexander A."/>
            <person name="An P."/>
            <person name="Anderson E."/>
            <person name="Anderson S."/>
            <person name="Arachi H."/>
            <person name="Azer M."/>
            <person name="Bachantsang P."/>
            <person name="Barry A."/>
            <person name="Bayul T."/>
            <person name="Berlin A."/>
            <person name="Bessette D."/>
            <person name="Bloom T."/>
            <person name="Blye J."/>
            <person name="Boguslavskiy L."/>
            <person name="Bonnet C."/>
            <person name="Boukhgalter B."/>
            <person name="Bourzgui I."/>
            <person name="Brown A."/>
            <person name="Cahill P."/>
            <person name="Channer S."/>
            <person name="Cheshatsang Y."/>
            <person name="Chuda L."/>
            <person name="Citroen M."/>
            <person name="Collymore A."/>
            <person name="Cooke P."/>
            <person name="Costello M."/>
            <person name="D'Aco K."/>
            <person name="Daza R."/>
            <person name="De Haan G."/>
            <person name="DeGray S."/>
            <person name="DeMaso C."/>
            <person name="Dhargay N."/>
            <person name="Dooley K."/>
            <person name="Dooley E."/>
            <person name="Doricent M."/>
            <person name="Dorje P."/>
            <person name="Dorjee K."/>
            <person name="Dupes A."/>
            <person name="Elong R."/>
            <person name="Falk J."/>
            <person name="Farina A."/>
            <person name="Faro S."/>
            <person name="Ferguson D."/>
            <person name="Fisher S."/>
            <person name="Foley C.D."/>
            <person name="Franke A."/>
            <person name="Friedrich D."/>
            <person name="Gadbois L."/>
            <person name="Gearin G."/>
            <person name="Gearin C.R."/>
            <person name="Giannoukos G."/>
            <person name="Goode T."/>
            <person name="Graham J."/>
            <person name="Grandbois E."/>
            <person name="Grewal S."/>
            <person name="Gyaltsen K."/>
            <person name="Hafez N."/>
            <person name="Hagos B."/>
            <person name="Hall J."/>
            <person name="Henson C."/>
            <person name="Hollinger A."/>
            <person name="Honan T."/>
            <person name="Huard M.D."/>
            <person name="Hughes L."/>
            <person name="Hurhula B."/>
            <person name="Husby M.E."/>
            <person name="Kamat A."/>
            <person name="Kanga B."/>
            <person name="Kashin S."/>
            <person name="Khazanovich D."/>
            <person name="Kisner P."/>
            <person name="Lance K."/>
            <person name="Lara M."/>
            <person name="Lee W."/>
            <person name="Lennon N."/>
            <person name="Letendre F."/>
            <person name="LeVine R."/>
            <person name="Lipovsky A."/>
            <person name="Liu X."/>
            <person name="Liu J."/>
            <person name="Liu S."/>
            <person name="Lokyitsang T."/>
            <person name="Lokyitsang Y."/>
            <person name="Lubonja R."/>
            <person name="Lui A."/>
            <person name="MacDonald P."/>
            <person name="Magnisalis V."/>
            <person name="Maru K."/>
            <person name="Matthews C."/>
            <person name="McCusker W."/>
            <person name="McDonough S."/>
            <person name="Mehta T."/>
            <person name="Meldrim J."/>
            <person name="Meneus L."/>
            <person name="Mihai O."/>
            <person name="Mihalev A."/>
            <person name="Mihova T."/>
            <person name="Mittelman R."/>
            <person name="Mlenga V."/>
            <person name="Montmayeur A."/>
            <person name="Mulrain L."/>
            <person name="Navidi A."/>
            <person name="Naylor J."/>
            <person name="Negash T."/>
            <person name="Nguyen T."/>
            <person name="Nguyen N."/>
            <person name="Nicol R."/>
            <person name="Norbu C."/>
            <person name="Norbu N."/>
            <person name="Novod N."/>
            <person name="O'Neill B."/>
            <person name="Osman S."/>
            <person name="Markiewicz E."/>
            <person name="Oyono O.L."/>
            <person name="Patti C."/>
            <person name="Phunkhang P."/>
            <person name="Pierre F."/>
            <person name="Priest M."/>
            <person name="Raghuraman S."/>
            <person name="Rege F."/>
            <person name="Reyes R."/>
            <person name="Rise C."/>
            <person name="Rogov P."/>
            <person name="Ross K."/>
            <person name="Ryan E."/>
            <person name="Settipalli S."/>
            <person name="Shea T."/>
            <person name="Sherpa N."/>
            <person name="Shi L."/>
            <person name="Shih D."/>
            <person name="Sparrow T."/>
            <person name="Spaulding J."/>
            <person name="Stalker J."/>
            <person name="Stange-Thomann N."/>
            <person name="Stavropoulos S."/>
            <person name="Stone C."/>
            <person name="Strader C."/>
            <person name="Tesfaye S."/>
            <person name="Thomson T."/>
            <person name="Thoulutsang Y."/>
            <person name="Thoulutsang D."/>
            <person name="Topham K."/>
            <person name="Topping I."/>
            <person name="Tsamla T."/>
            <person name="Vassiliev H."/>
            <person name="Vo A."/>
            <person name="Wangchuk T."/>
            <person name="Wangdi T."/>
            <person name="Weiand M."/>
            <person name="Wilkinson J."/>
            <person name="Wilson A."/>
            <person name="Yadav S."/>
            <person name="Young G."/>
            <person name="Yu Q."/>
            <person name="Zembek L."/>
            <person name="Zhong D."/>
            <person name="Zimmer A."/>
            <person name="Zwirko Z."/>
            <person name="Jaffe D.B."/>
            <person name="Alvarez P."/>
            <person name="Brockman W."/>
            <person name="Butler J."/>
            <person name="Chin C."/>
            <person name="Gnerre S."/>
            <person name="Grabherr M."/>
            <person name="Kleber M."/>
            <person name="Mauceli E."/>
            <person name="MacCallum I."/>
        </authorList>
    </citation>
    <scope>NUCLEOTIDE SEQUENCE [LARGE SCALE GENOMIC DNA]</scope>
    <source>
        <strain evidence="10">Tai18E2 / Tucson 14021-0261.01</strain>
    </source>
</reference>
<dbReference type="OrthoDB" id="8194122at2759"/>
<dbReference type="GO" id="GO:0003676">
    <property type="term" value="F:nucleic acid binding"/>
    <property type="evidence" value="ECO:0007669"/>
    <property type="project" value="InterPro"/>
</dbReference>